<comment type="caution">
    <text evidence="1">The sequence shown here is derived from an EMBL/GenBank/DDBJ whole genome shotgun (WGS) entry which is preliminary data.</text>
</comment>
<sequence length="586" mass="64528">MTTAVLSYRLTNEVLERSYTVVDRSGAAVLIDQCAEECRGEGGRRPVGVIPSMTTYLAVALATMMIPTTPTVRRIHRCIDQMSLQQRRIVGLDHDGPIASYSSLHAWLTRRLKPLDSGPDLPARRVSNASHRAMMAARTLEQQEAAAQAKDLLHTVVNLLIAGSIDDKNPVGGVGDVVADETIISLAGPTEGLGSKDDKMRGAAYIGAYYLRDRGSGSVVLGEGAREISKQGFGLGVTALSRVGSKKNLYGIAPVITAIGIDKPSPGSVEALSVALHHHRLNGLDQRKNAPNAELPNMCLDMSYSVRKGFTSMVLRQGYAPVVRYPKNRQTVWASAGHDDEEKQSPGPIQIDGTFYCPAALPLVKGRRLVGRLKDLLDAPDGFEAHDQALQKLFPLMMGTNTRPFASRSKADNPFATKAEIGEVHKIELVCPAVQGRVKCRLKPDSLLESFDKPEVHPEWEASRFRCCLQTTMKHVYSEEQWKLAAWAMVPGSWEHAIYYEAARSLTEQRFAIMKSQYVTSLQDLTWSARREPLLCLTIGLWVAATNIAIQGAHARNPRRPNSMDLRFRQLESYLGRSPMKTPPRT</sequence>
<gene>
    <name evidence="1" type="ORF">DF222_09015</name>
</gene>
<evidence type="ECO:0000313" key="1">
    <source>
        <dbReference type="EMBL" id="PWC01105.1"/>
    </source>
</evidence>
<proteinExistence type="predicted"/>
<name>A0A2U1T567_9CORY</name>
<dbReference type="AlphaFoldDB" id="A0A2U1T567"/>
<reference evidence="2" key="1">
    <citation type="submission" date="2018-04" db="EMBL/GenBank/DDBJ databases">
        <authorList>
            <person name="Liu S."/>
            <person name="Wang Z."/>
            <person name="Li J."/>
        </authorList>
    </citation>
    <scope>NUCLEOTIDE SEQUENCE [LARGE SCALE GENOMIC DNA]</scope>
    <source>
        <strain evidence="2">2189</strain>
    </source>
</reference>
<dbReference type="Proteomes" id="UP000244989">
    <property type="component" value="Unassembled WGS sequence"/>
</dbReference>
<dbReference type="EMBL" id="QEEZ01000018">
    <property type="protein sequence ID" value="PWC01105.1"/>
    <property type="molecule type" value="Genomic_DNA"/>
</dbReference>
<dbReference type="RefSeq" id="WP_108430595.1">
    <property type="nucleotide sequence ID" value="NZ_CP026947.1"/>
</dbReference>
<keyword evidence="2" id="KW-1185">Reference proteome</keyword>
<dbReference type="KEGG" id="cyz:C3B44_00230"/>
<dbReference type="OrthoDB" id="4587515at2"/>
<accession>A0A2U1T567</accession>
<organism evidence="1 2">
    <name type="scientific">Corynebacterium yudongzhengii</name>
    <dbReference type="NCBI Taxonomy" id="2080740"/>
    <lineage>
        <taxon>Bacteria</taxon>
        <taxon>Bacillati</taxon>
        <taxon>Actinomycetota</taxon>
        <taxon>Actinomycetes</taxon>
        <taxon>Mycobacteriales</taxon>
        <taxon>Corynebacteriaceae</taxon>
        <taxon>Corynebacterium</taxon>
    </lineage>
</organism>
<protein>
    <submittedName>
        <fullName evidence="1">Uncharacterized protein</fullName>
    </submittedName>
</protein>
<evidence type="ECO:0000313" key="2">
    <source>
        <dbReference type="Proteomes" id="UP000244989"/>
    </source>
</evidence>